<dbReference type="GO" id="GO:0005634">
    <property type="term" value="C:nucleus"/>
    <property type="evidence" value="ECO:0007669"/>
    <property type="project" value="UniProtKB-SubCell"/>
</dbReference>
<evidence type="ECO:0000256" key="1">
    <source>
        <dbReference type="ARBA" id="ARBA00004123"/>
    </source>
</evidence>
<evidence type="ECO:0000313" key="7">
    <source>
        <dbReference type="Proteomes" id="UP000738402"/>
    </source>
</evidence>
<feature type="compositionally biased region" description="Basic and acidic residues" evidence="4">
    <location>
        <begin position="909"/>
        <end position="927"/>
    </location>
</feature>
<keyword evidence="3" id="KW-0539">Nucleus</keyword>
<keyword evidence="2" id="KW-0813">Transport</keyword>
<name>A0AAN6D7L7_9ASCO</name>
<feature type="region of interest" description="Disordered" evidence="4">
    <location>
        <begin position="679"/>
        <end position="927"/>
    </location>
</feature>
<dbReference type="EMBL" id="JAHLUH010000005">
    <property type="protein sequence ID" value="KAG7728101.1"/>
    <property type="molecule type" value="Genomic_DNA"/>
</dbReference>
<feature type="compositionally biased region" description="Polar residues" evidence="4">
    <location>
        <begin position="650"/>
        <end position="661"/>
    </location>
</feature>
<feature type="region of interest" description="Disordered" evidence="4">
    <location>
        <begin position="636"/>
        <end position="663"/>
    </location>
</feature>
<dbReference type="InterPro" id="IPR039462">
    <property type="entry name" value="Nup159/Nup146_N"/>
</dbReference>
<evidence type="ECO:0000259" key="5">
    <source>
        <dbReference type="Pfam" id="PF16755"/>
    </source>
</evidence>
<protein>
    <recommendedName>
        <fullName evidence="5">Nucleoporin Nup159/Nup146 N-terminal domain-containing protein</fullName>
    </recommendedName>
</protein>
<organism evidence="6 7">
    <name type="scientific">Ogataea haglerorum</name>
    <dbReference type="NCBI Taxonomy" id="1937702"/>
    <lineage>
        <taxon>Eukaryota</taxon>
        <taxon>Fungi</taxon>
        <taxon>Dikarya</taxon>
        <taxon>Ascomycota</taxon>
        <taxon>Saccharomycotina</taxon>
        <taxon>Pichiomycetes</taxon>
        <taxon>Pichiales</taxon>
        <taxon>Pichiaceae</taxon>
        <taxon>Ogataea</taxon>
    </lineage>
</organism>
<feature type="compositionally biased region" description="Basic and acidic residues" evidence="4">
    <location>
        <begin position="830"/>
        <end position="845"/>
    </location>
</feature>
<sequence length="1195" mass="129926">MSTLEQLELEEFGFQLRPAVQLFDSAEVQDLDAHYYNWLAISNKHNLLFAYLNNKLKVIDTQELDKLLSIDPDTERYTVACLQEFEQAGIVQISLSADESHLIIVKQDIIEQAHLDSLKQGTWATEKLTSVDSEVVYLAPGAPGVFAYLLANGQLMLFDESGTKTLRQECSCFNWIDSNTLLIGVHSRVELLKIDSGSSETISLDEDRKPVFVTSVEMDSWLVVLGGETEDDDTKSYVITRNGDTFDKSEAYDICMPFGVIPRKLSFYALHLHNWSSTYPHLVFLTSSKSTEFNTLTKSQQLLQLNDSDRAQMPLDPDSGDDDTPLGLVLDLTGKSEVLEPCQQVEKCSALPKMIALTNRGQLLVWNIWLSTDINAGKVNLEAARNVAMAESGKTVAPQSLESKQAAPEQTLPKDPVSSFSRNKTSLFGQSEKPATQSPFGSSTTTASPFGKSGFSAASGGSAFGKSGFGQSAAFGSTGSGPSNSSGFGQSGFGSSGFTFGQSNPAVNVSSQNTAAKKSFGAFSSFSSGTNTFASKSSPFNLQPKEDIFASSDKKDSSPFGEAKSAFGNTGSSLFGQSGSAFKFGSTNQASKDSPFAQLSSKPAGQEQKKDNLLSSGSTPFGSEFKSSLGLDSLKLDTKLDSPSPFAGLSKTSENPFSSLTKKSEDPFAALGNKENALFSNSKSPAFNFSQSKPEADEGSEKATEDSEGLSEEVVEGEDDSDHSEEEDMLDENKDGAEVKIPQEVPYLEDSDLSEHSAELDGSFEEIERPESLEASAQKTEELEEAADDEGDSEEDKGKAPVAPSATIQVSHSRAEEKDADQSQGVFKPADAKHPNDTAETEQKSTLETPQTDSNTERSESESASDMAAVPSAVAQTKSGTKNTKQAPAAESIPTPKSPLVEKSVSTTESRELEKDADFGETDKDPVPKAVPQLVSLGSVAIPKLSSNEVLREMEKIVYHTDAELSILDENMKLFTEFMEDHTSGKFPRNFEDDGLFPTSWRLSEVGKLSAVIDQSAADYGKLKADLGTIFDSTSSLLLDLNAVTKQSDEMYAVLKQLEHEKKNSHLEKNLSPAASQKLDAIRKGYEKLRDMENSLHARLFVLNGRLFPERIIDSPTNFEVIVSGLDAKLRTYYDELKYLQEKISEYKARDKPAMKLQQQFDKLSIATLVSQTAAKEQLGTYLQGRKSVTHTVEL</sequence>
<feature type="compositionally biased region" description="Polar residues" evidence="4">
    <location>
        <begin position="586"/>
        <end position="603"/>
    </location>
</feature>
<evidence type="ECO:0000256" key="3">
    <source>
        <dbReference type="ARBA" id="ARBA00023242"/>
    </source>
</evidence>
<feature type="compositionally biased region" description="Acidic residues" evidence="4">
    <location>
        <begin position="782"/>
        <end position="795"/>
    </location>
</feature>
<feature type="compositionally biased region" description="Polar residues" evidence="4">
    <location>
        <begin position="679"/>
        <end position="693"/>
    </location>
</feature>
<reference evidence="6" key="1">
    <citation type="journal article" date="2021" name="G3 (Bethesda)">
        <title>Genomic diversity, chromosomal rearrangements, and interspecies hybridization in the ogataea polymorpha species complex.</title>
        <authorList>
            <person name="Hanson S.J."/>
            <person name="Cinneide E.O."/>
            <person name="Salzberg L.I."/>
            <person name="Wolfe K.H."/>
            <person name="McGowan J."/>
            <person name="Fitzpatrick D.A."/>
            <person name="Matlin K."/>
        </authorList>
    </citation>
    <scope>NUCLEOTIDE SEQUENCE</scope>
    <source>
        <strain evidence="6">83-405-1</strain>
    </source>
</reference>
<dbReference type="Pfam" id="PF16755">
    <property type="entry name" value="Beta-prop_NUP159_NUP214"/>
    <property type="match status" value="1"/>
</dbReference>
<dbReference type="Gene3D" id="2.130.10.10">
    <property type="entry name" value="YVTN repeat-like/Quinoprotein amine dehydrogenase"/>
    <property type="match status" value="1"/>
</dbReference>
<feature type="region of interest" description="Disordered" evidence="4">
    <location>
        <begin position="396"/>
        <end position="447"/>
    </location>
</feature>
<dbReference type="AlphaFoldDB" id="A0AAN6D7L7"/>
<dbReference type="Proteomes" id="UP000738402">
    <property type="component" value="Unassembled WGS sequence"/>
</dbReference>
<feature type="compositionally biased region" description="Basic and acidic residues" evidence="4">
    <location>
        <begin position="694"/>
        <end position="705"/>
    </location>
</feature>
<gene>
    <name evidence="6" type="ORF">KL933_002227</name>
</gene>
<comment type="caution">
    <text evidence="6">The sequence shown here is derived from an EMBL/GenBank/DDBJ whole genome shotgun (WGS) entry which is preliminary data.</text>
</comment>
<evidence type="ECO:0000313" key="6">
    <source>
        <dbReference type="EMBL" id="KAG7728101.1"/>
    </source>
</evidence>
<feature type="domain" description="Nucleoporin Nup159/Nup146 N-terminal" evidence="5">
    <location>
        <begin position="38"/>
        <end position="363"/>
    </location>
</feature>
<accession>A0AAN6D7L7</accession>
<feature type="compositionally biased region" description="Polar residues" evidence="4">
    <location>
        <begin position="874"/>
        <end position="886"/>
    </location>
</feature>
<dbReference type="SUPFAM" id="SSF117289">
    <property type="entry name" value="Nucleoporin domain"/>
    <property type="match status" value="1"/>
</dbReference>
<comment type="subcellular location">
    <subcellularLocation>
        <location evidence="1">Nucleus</location>
    </subcellularLocation>
</comment>
<evidence type="ECO:0000256" key="2">
    <source>
        <dbReference type="ARBA" id="ARBA00022448"/>
    </source>
</evidence>
<evidence type="ECO:0000256" key="4">
    <source>
        <dbReference type="SAM" id="MobiDB-lite"/>
    </source>
</evidence>
<feature type="region of interest" description="Disordered" evidence="4">
    <location>
        <begin position="586"/>
        <end position="621"/>
    </location>
</feature>
<feature type="compositionally biased region" description="Acidic residues" evidence="4">
    <location>
        <begin position="706"/>
        <end position="730"/>
    </location>
</feature>
<feature type="region of interest" description="Disordered" evidence="4">
    <location>
        <begin position="533"/>
        <end position="564"/>
    </location>
</feature>
<proteinExistence type="predicted"/>
<dbReference type="InterPro" id="IPR015943">
    <property type="entry name" value="WD40/YVTN_repeat-like_dom_sf"/>
</dbReference>
<feature type="compositionally biased region" description="Basic and acidic residues" evidence="4">
    <location>
        <begin position="544"/>
        <end position="557"/>
    </location>
</feature>
<feature type="compositionally biased region" description="Polar residues" evidence="4">
    <location>
        <begin position="418"/>
        <end position="446"/>
    </location>
</feature>